<dbReference type="AlphaFoldDB" id="A0A6C0C7M7"/>
<reference evidence="1" key="1">
    <citation type="journal article" date="2020" name="Nature">
        <title>Giant virus diversity and host interactions through global metagenomics.</title>
        <authorList>
            <person name="Schulz F."/>
            <person name="Roux S."/>
            <person name="Paez-Espino D."/>
            <person name="Jungbluth S."/>
            <person name="Walsh D.A."/>
            <person name="Denef V.J."/>
            <person name="McMahon K.D."/>
            <person name="Konstantinidis K.T."/>
            <person name="Eloe-Fadrosh E.A."/>
            <person name="Kyrpides N.C."/>
            <person name="Woyke T."/>
        </authorList>
    </citation>
    <scope>NUCLEOTIDE SEQUENCE</scope>
    <source>
        <strain evidence="1">GVMAG-M-3300020192-26</strain>
    </source>
</reference>
<protein>
    <submittedName>
        <fullName evidence="1">Uncharacterized protein</fullName>
    </submittedName>
</protein>
<accession>A0A6C0C7M7</accession>
<name>A0A6C0C7M7_9ZZZZ</name>
<proteinExistence type="predicted"/>
<organism evidence="1">
    <name type="scientific">viral metagenome</name>
    <dbReference type="NCBI Taxonomy" id="1070528"/>
    <lineage>
        <taxon>unclassified sequences</taxon>
        <taxon>metagenomes</taxon>
        <taxon>organismal metagenomes</taxon>
    </lineage>
</organism>
<evidence type="ECO:0000313" key="1">
    <source>
        <dbReference type="EMBL" id="QHT00343.1"/>
    </source>
</evidence>
<sequence>MLVLLVLLIAVQSAPCGVERTKEVGFLGITFCSSVTNKADCLLTNFLDWNNGNVFPCNWVSGACTTGSTTCKPSCFMNGRTSGSACTNPSDPSSCYSNKYTGGFGNSQMCYFKQDLTCGSQACDFSCPGYNTLFNSCGLVTSQYACERYTLHGNLNGDVRCAWDIGTSTCVAGNVCIKICNGIYPTTSCTSLYNVPCGSYFQTVGTLKYDCTANVTLNGYCTTATSNQCYYPGHPTCSGTYTGNGAVCSSFTTESTCNSKYMWDLVVSGGTYRKCKYFDNSAGTGTPGCMPDRPCAP</sequence>
<dbReference type="EMBL" id="MN739354">
    <property type="protein sequence ID" value="QHT00343.1"/>
    <property type="molecule type" value="Genomic_DNA"/>
</dbReference>